<keyword evidence="5" id="KW-1185">Reference proteome</keyword>
<sequence length="124" mass="13314">MSDLRLETPAALFTARAAEGAAVVAIRGSFDHTVHALAVDFVDQVFAAFGPRLIMDLTGLDLLDSRGTGLIVNCWRRALGEGGRLALVGTERGATRILWITGLTTRIPVYPTVQDALDDLPPRT</sequence>
<evidence type="ECO:0000313" key="4">
    <source>
        <dbReference type="EMBL" id="MDP9864822.1"/>
    </source>
</evidence>
<dbReference type="Proteomes" id="UP001230426">
    <property type="component" value="Unassembled WGS sequence"/>
</dbReference>
<dbReference type="Gene3D" id="3.30.750.24">
    <property type="entry name" value="STAS domain"/>
    <property type="match status" value="1"/>
</dbReference>
<evidence type="ECO:0000259" key="3">
    <source>
        <dbReference type="PROSITE" id="PS50801"/>
    </source>
</evidence>
<dbReference type="PANTHER" id="PTHR33495">
    <property type="entry name" value="ANTI-SIGMA FACTOR ANTAGONIST TM_1081-RELATED-RELATED"/>
    <property type="match status" value="1"/>
</dbReference>
<dbReference type="InterPro" id="IPR036513">
    <property type="entry name" value="STAS_dom_sf"/>
</dbReference>
<dbReference type="PROSITE" id="PS50801">
    <property type="entry name" value="STAS"/>
    <property type="match status" value="1"/>
</dbReference>
<dbReference type="InterPro" id="IPR002645">
    <property type="entry name" value="STAS_dom"/>
</dbReference>
<feature type="domain" description="STAS" evidence="3">
    <location>
        <begin position="11"/>
        <end position="120"/>
    </location>
</feature>
<organism evidence="4 5">
    <name type="scientific">Streptosporangium brasiliense</name>
    <dbReference type="NCBI Taxonomy" id="47480"/>
    <lineage>
        <taxon>Bacteria</taxon>
        <taxon>Bacillati</taxon>
        <taxon>Actinomycetota</taxon>
        <taxon>Actinomycetes</taxon>
        <taxon>Streptosporangiales</taxon>
        <taxon>Streptosporangiaceae</taxon>
        <taxon>Streptosporangium</taxon>
    </lineage>
</organism>
<dbReference type="CDD" id="cd07043">
    <property type="entry name" value="STAS_anti-anti-sigma_factors"/>
    <property type="match status" value="1"/>
</dbReference>
<dbReference type="EMBL" id="JAUSRB010000002">
    <property type="protein sequence ID" value="MDP9864822.1"/>
    <property type="molecule type" value="Genomic_DNA"/>
</dbReference>
<dbReference type="SUPFAM" id="SSF52091">
    <property type="entry name" value="SpoIIaa-like"/>
    <property type="match status" value="1"/>
</dbReference>
<dbReference type="InterPro" id="IPR003658">
    <property type="entry name" value="Anti-sigma_ant"/>
</dbReference>
<dbReference type="NCBIfam" id="TIGR00377">
    <property type="entry name" value="ant_ant_sig"/>
    <property type="match status" value="1"/>
</dbReference>
<comment type="caution">
    <text evidence="4">The sequence shown here is derived from an EMBL/GenBank/DDBJ whole genome shotgun (WGS) entry which is preliminary data.</text>
</comment>
<accession>A0ABT9R6F2</accession>
<gene>
    <name evidence="4" type="ORF">J2S55_004088</name>
</gene>
<protein>
    <recommendedName>
        <fullName evidence="2">Anti-sigma factor antagonist</fullName>
    </recommendedName>
</protein>
<comment type="similarity">
    <text evidence="1 2">Belongs to the anti-sigma-factor antagonist family.</text>
</comment>
<dbReference type="RefSeq" id="WP_306863316.1">
    <property type="nucleotide sequence ID" value="NZ_JAUSRB010000002.1"/>
</dbReference>
<evidence type="ECO:0000256" key="2">
    <source>
        <dbReference type="RuleBase" id="RU003749"/>
    </source>
</evidence>
<proteinExistence type="inferred from homology"/>
<evidence type="ECO:0000313" key="5">
    <source>
        <dbReference type="Proteomes" id="UP001230426"/>
    </source>
</evidence>
<dbReference type="Pfam" id="PF01740">
    <property type="entry name" value="STAS"/>
    <property type="match status" value="1"/>
</dbReference>
<name>A0ABT9R6F2_9ACTN</name>
<dbReference type="PANTHER" id="PTHR33495:SF2">
    <property type="entry name" value="ANTI-SIGMA FACTOR ANTAGONIST TM_1081-RELATED"/>
    <property type="match status" value="1"/>
</dbReference>
<evidence type="ECO:0000256" key="1">
    <source>
        <dbReference type="ARBA" id="ARBA00009013"/>
    </source>
</evidence>
<reference evidence="4 5" key="1">
    <citation type="submission" date="2023-07" db="EMBL/GenBank/DDBJ databases">
        <title>Sequencing the genomes of 1000 actinobacteria strains.</title>
        <authorList>
            <person name="Klenk H.-P."/>
        </authorList>
    </citation>
    <scope>NUCLEOTIDE SEQUENCE [LARGE SCALE GENOMIC DNA]</scope>
    <source>
        <strain evidence="4 5">DSM 44109</strain>
    </source>
</reference>